<dbReference type="EMBL" id="KQ120843">
    <property type="protein sequence ID" value="KMS64843.1"/>
    <property type="molecule type" value="Genomic_DNA"/>
</dbReference>
<sequence length="96" mass="10525">DVDGEEGRLQDVVVQARGDLRRDQLRVSSQTRPSMQVFGEFTKALGDLDVVDLSVDEVLDGARHPTEPMQTMTRLTELSDLQGGRVADDLGDEIVG</sequence>
<accession>A0A0J7YNY3</accession>
<gene>
    <name evidence="1" type="ORF">BVRB_042100</name>
</gene>
<evidence type="ECO:0000313" key="1">
    <source>
        <dbReference type="EMBL" id="KMS64843.1"/>
    </source>
</evidence>
<dbReference type="AlphaFoldDB" id="A0A0J7YNY3"/>
<proteinExistence type="predicted"/>
<feature type="non-terminal residue" evidence="1">
    <location>
        <position position="1"/>
    </location>
</feature>
<reference evidence="1 2" key="1">
    <citation type="journal article" date="2014" name="Nature">
        <title>The genome of the recently domesticated crop plant sugar beet (Beta vulgaris).</title>
        <authorList>
            <person name="Dohm J.C."/>
            <person name="Minoche A.E."/>
            <person name="Holtgrawe D."/>
            <person name="Capella-Gutierrez S."/>
            <person name="Zakrzewski F."/>
            <person name="Tafer H."/>
            <person name="Rupp O."/>
            <person name="Sorensen T.R."/>
            <person name="Stracke R."/>
            <person name="Reinhardt R."/>
            <person name="Goesmann A."/>
            <person name="Kraft T."/>
            <person name="Schulz B."/>
            <person name="Stadler P.F."/>
            <person name="Schmidt T."/>
            <person name="Gabaldon T."/>
            <person name="Lehrach H."/>
            <person name="Weisshaar B."/>
            <person name="Himmelbauer H."/>
        </authorList>
    </citation>
    <scope>NUCLEOTIDE SEQUENCE [LARGE SCALE GENOMIC DNA]</scope>
    <source>
        <tissue evidence="1">Taproot</tissue>
    </source>
</reference>
<protein>
    <submittedName>
        <fullName evidence="1">Uncharacterized protein</fullName>
    </submittedName>
</protein>
<dbReference type="Proteomes" id="UP000035740">
    <property type="component" value="Unassembled WGS sequence"/>
</dbReference>
<name>A0A0J7YNY3_BETVV</name>
<keyword evidence="2" id="KW-1185">Reference proteome</keyword>
<organism evidence="1 2">
    <name type="scientific">Beta vulgaris subsp. vulgaris</name>
    <name type="common">Beet</name>
    <dbReference type="NCBI Taxonomy" id="3555"/>
    <lineage>
        <taxon>Eukaryota</taxon>
        <taxon>Viridiplantae</taxon>
        <taxon>Streptophyta</taxon>
        <taxon>Embryophyta</taxon>
        <taxon>Tracheophyta</taxon>
        <taxon>Spermatophyta</taxon>
        <taxon>Magnoliopsida</taxon>
        <taxon>eudicotyledons</taxon>
        <taxon>Gunneridae</taxon>
        <taxon>Pentapetalae</taxon>
        <taxon>Caryophyllales</taxon>
        <taxon>Chenopodiaceae</taxon>
        <taxon>Betoideae</taxon>
        <taxon>Beta</taxon>
    </lineage>
</organism>
<dbReference type="Gramene" id="KMS64843">
    <property type="protein sequence ID" value="KMS64843"/>
    <property type="gene ID" value="BVRB_042100"/>
</dbReference>
<evidence type="ECO:0000313" key="2">
    <source>
        <dbReference type="Proteomes" id="UP000035740"/>
    </source>
</evidence>